<dbReference type="InterPro" id="IPR036390">
    <property type="entry name" value="WH_DNA-bd_sf"/>
</dbReference>
<gene>
    <name evidence="5" type="ORF">RA086_01400</name>
</gene>
<name>A0ABU1A776_9LACO</name>
<dbReference type="InterPro" id="IPR036388">
    <property type="entry name" value="WH-like_DNA-bd_sf"/>
</dbReference>
<evidence type="ECO:0000313" key="5">
    <source>
        <dbReference type="EMBL" id="MDQ7936307.1"/>
    </source>
</evidence>
<organism evidence="5 6">
    <name type="scientific">Lactiplantibacillus brownii</name>
    <dbReference type="NCBI Taxonomy" id="3069269"/>
    <lineage>
        <taxon>Bacteria</taxon>
        <taxon>Bacillati</taxon>
        <taxon>Bacillota</taxon>
        <taxon>Bacilli</taxon>
        <taxon>Lactobacillales</taxon>
        <taxon>Lactobacillaceae</taxon>
        <taxon>Lactiplantibacillus</taxon>
    </lineage>
</organism>
<dbReference type="CDD" id="cd07377">
    <property type="entry name" value="WHTH_GntR"/>
    <property type="match status" value="1"/>
</dbReference>
<evidence type="ECO:0000313" key="6">
    <source>
        <dbReference type="Proteomes" id="UP001227831"/>
    </source>
</evidence>
<dbReference type="PROSITE" id="PS50949">
    <property type="entry name" value="HTH_GNTR"/>
    <property type="match status" value="1"/>
</dbReference>
<keyword evidence="6" id="KW-1185">Reference proteome</keyword>
<dbReference type="PANTHER" id="PTHR38445">
    <property type="entry name" value="HTH-TYPE TRANSCRIPTIONAL REPRESSOR YTRA"/>
    <property type="match status" value="1"/>
</dbReference>
<dbReference type="EMBL" id="JAVCWF010000001">
    <property type="protein sequence ID" value="MDQ7936307.1"/>
    <property type="molecule type" value="Genomic_DNA"/>
</dbReference>
<dbReference type="Proteomes" id="UP001227831">
    <property type="component" value="Unassembled WGS sequence"/>
</dbReference>
<evidence type="ECO:0000259" key="4">
    <source>
        <dbReference type="PROSITE" id="PS50949"/>
    </source>
</evidence>
<feature type="domain" description="HTH gntR-type" evidence="4">
    <location>
        <begin position="10"/>
        <end position="78"/>
    </location>
</feature>
<keyword evidence="1" id="KW-0805">Transcription regulation</keyword>
<evidence type="ECO:0000256" key="2">
    <source>
        <dbReference type="ARBA" id="ARBA00023125"/>
    </source>
</evidence>
<dbReference type="Gene3D" id="1.10.10.10">
    <property type="entry name" value="Winged helix-like DNA-binding domain superfamily/Winged helix DNA-binding domain"/>
    <property type="match status" value="1"/>
</dbReference>
<accession>A0ABU1A776</accession>
<comment type="caution">
    <text evidence="5">The sequence shown here is derived from an EMBL/GenBank/DDBJ whole genome shotgun (WGS) entry which is preliminary data.</text>
</comment>
<sequence>MVVINHDSGQPYYAQLVAGLKREIARGILQTDDQLPSVREMAKAHLLNPNTVSKAYKQLEAQQVIRTVPGKGTYVNAIDPAVARSELQQKLQQLVLQASQAGITIADLITWLTKMEGQSL</sequence>
<dbReference type="SMART" id="SM00345">
    <property type="entry name" value="HTH_GNTR"/>
    <property type="match status" value="1"/>
</dbReference>
<reference evidence="5 6" key="1">
    <citation type="journal article" date="2023" name="Int. J. Syst. Evol. Microbiol.">
        <title>Lactiplantibacillus brownii sp. nov., a novel psychrotolerant species isolated from sauerkraut.</title>
        <authorList>
            <person name="Heng Y.C."/>
            <person name="Silvaraju S."/>
            <person name="Lee J.K.Y."/>
            <person name="Kittelmann S."/>
        </authorList>
    </citation>
    <scope>NUCLEOTIDE SEQUENCE [LARGE SCALE GENOMIC DNA]</scope>
    <source>
        <strain evidence="5 6">WILCCON 0030</strain>
    </source>
</reference>
<evidence type="ECO:0000256" key="3">
    <source>
        <dbReference type="ARBA" id="ARBA00023163"/>
    </source>
</evidence>
<keyword evidence="3" id="KW-0804">Transcription</keyword>
<evidence type="ECO:0000256" key="1">
    <source>
        <dbReference type="ARBA" id="ARBA00023015"/>
    </source>
</evidence>
<protein>
    <submittedName>
        <fullName evidence="5">GntR family transcriptional regulator</fullName>
    </submittedName>
</protein>
<dbReference type="SUPFAM" id="SSF46785">
    <property type="entry name" value="Winged helix' DNA-binding domain"/>
    <property type="match status" value="1"/>
</dbReference>
<keyword evidence="2" id="KW-0238">DNA-binding</keyword>
<dbReference type="Pfam" id="PF00392">
    <property type="entry name" value="GntR"/>
    <property type="match status" value="1"/>
</dbReference>
<proteinExistence type="predicted"/>
<dbReference type="PANTHER" id="PTHR38445:SF7">
    <property type="entry name" value="GNTR-FAMILY TRANSCRIPTIONAL REGULATOR"/>
    <property type="match status" value="1"/>
</dbReference>
<dbReference type="InterPro" id="IPR000524">
    <property type="entry name" value="Tscrpt_reg_HTH_GntR"/>
</dbReference>
<dbReference type="RefSeq" id="WP_308702143.1">
    <property type="nucleotide sequence ID" value="NZ_AP027463.1"/>
</dbReference>